<sequence>MRRRTTIAQTPPAPAAAVDSLQRGLEALRCFRPGDDTLGTAELASRLNLPRNTTLRLLTTLQAHGFLRRLPDTDEFSLDVECLFVGQALLGSSLLVRRARPVLQTLAARFGLHVLLCVPERLDMLTLLHTSGSAAKPLPLAAGLTLPVATTALGCAWLWTQQPAVQGEWLARLRESAPATGGDSQAAKIYQAFHEIEKGGTCFSQDDWRKDVSMVAAPLVMRDGSTAAIACMNAETQGRADFSPECCAALSEAAKEISHAIQGSAFRFTQ</sequence>
<reference evidence="7" key="1">
    <citation type="journal article" date="2019" name="Int. J. Syst. Evol. Microbiol.">
        <title>The Global Catalogue of Microorganisms (GCM) 10K type strain sequencing project: providing services to taxonomists for standard genome sequencing and annotation.</title>
        <authorList>
            <consortium name="The Broad Institute Genomics Platform"/>
            <consortium name="The Broad Institute Genome Sequencing Center for Infectious Disease"/>
            <person name="Wu L."/>
            <person name="Ma J."/>
        </authorList>
    </citation>
    <scope>NUCLEOTIDE SEQUENCE [LARGE SCALE GENOMIC DNA]</scope>
    <source>
        <strain evidence="7">CCUG 39402</strain>
    </source>
</reference>
<dbReference type="Pfam" id="PF01614">
    <property type="entry name" value="IclR_C"/>
    <property type="match status" value="1"/>
</dbReference>
<dbReference type="PANTHER" id="PTHR30136:SF33">
    <property type="entry name" value="TRANSCRIPTIONAL REGULATORY PROTEIN"/>
    <property type="match status" value="1"/>
</dbReference>
<feature type="domain" description="HTH iclR-type" evidence="4">
    <location>
        <begin position="18"/>
        <end position="80"/>
    </location>
</feature>
<dbReference type="EMBL" id="JBHSRS010000005">
    <property type="protein sequence ID" value="MFC6280112.1"/>
    <property type="molecule type" value="Genomic_DNA"/>
</dbReference>
<dbReference type="InterPro" id="IPR036390">
    <property type="entry name" value="WH_DNA-bd_sf"/>
</dbReference>
<evidence type="ECO:0000313" key="6">
    <source>
        <dbReference type="EMBL" id="MFC6280112.1"/>
    </source>
</evidence>
<evidence type="ECO:0000256" key="1">
    <source>
        <dbReference type="ARBA" id="ARBA00023015"/>
    </source>
</evidence>
<dbReference type="SUPFAM" id="SSF46785">
    <property type="entry name" value="Winged helix' DNA-binding domain"/>
    <property type="match status" value="1"/>
</dbReference>
<accession>A0ABW1TTP0</accession>
<organism evidence="6 7">
    <name type="scientific">Polaromonas aquatica</name>
    <dbReference type="NCBI Taxonomy" id="332657"/>
    <lineage>
        <taxon>Bacteria</taxon>
        <taxon>Pseudomonadati</taxon>
        <taxon>Pseudomonadota</taxon>
        <taxon>Betaproteobacteria</taxon>
        <taxon>Burkholderiales</taxon>
        <taxon>Comamonadaceae</taxon>
        <taxon>Polaromonas</taxon>
    </lineage>
</organism>
<evidence type="ECO:0000259" key="5">
    <source>
        <dbReference type="PROSITE" id="PS51078"/>
    </source>
</evidence>
<dbReference type="Pfam" id="PF09339">
    <property type="entry name" value="HTH_IclR"/>
    <property type="match status" value="1"/>
</dbReference>
<feature type="domain" description="IclR-ED" evidence="5">
    <location>
        <begin position="81"/>
        <end position="263"/>
    </location>
</feature>
<dbReference type="InterPro" id="IPR005471">
    <property type="entry name" value="Tscrpt_reg_IclR_N"/>
</dbReference>
<keyword evidence="1" id="KW-0805">Transcription regulation</keyword>
<evidence type="ECO:0000256" key="2">
    <source>
        <dbReference type="ARBA" id="ARBA00023125"/>
    </source>
</evidence>
<keyword evidence="2" id="KW-0238">DNA-binding</keyword>
<dbReference type="Gene3D" id="1.10.10.10">
    <property type="entry name" value="Winged helix-like DNA-binding domain superfamily/Winged helix DNA-binding domain"/>
    <property type="match status" value="1"/>
</dbReference>
<dbReference type="Proteomes" id="UP001596270">
    <property type="component" value="Unassembled WGS sequence"/>
</dbReference>
<evidence type="ECO:0000313" key="7">
    <source>
        <dbReference type="Proteomes" id="UP001596270"/>
    </source>
</evidence>
<dbReference type="PROSITE" id="PS51077">
    <property type="entry name" value="HTH_ICLR"/>
    <property type="match status" value="1"/>
</dbReference>
<evidence type="ECO:0000259" key="4">
    <source>
        <dbReference type="PROSITE" id="PS51077"/>
    </source>
</evidence>
<dbReference type="InterPro" id="IPR014757">
    <property type="entry name" value="Tscrpt_reg_IclR_C"/>
</dbReference>
<evidence type="ECO:0000256" key="3">
    <source>
        <dbReference type="ARBA" id="ARBA00023163"/>
    </source>
</evidence>
<dbReference type="PROSITE" id="PS51078">
    <property type="entry name" value="ICLR_ED"/>
    <property type="match status" value="1"/>
</dbReference>
<protein>
    <submittedName>
        <fullName evidence="6">IclR family transcriptional regulator</fullName>
    </submittedName>
</protein>
<name>A0ABW1TTP0_9BURK</name>
<gene>
    <name evidence="6" type="ORF">ACFQND_02575</name>
</gene>
<keyword evidence="7" id="KW-1185">Reference proteome</keyword>
<comment type="caution">
    <text evidence="6">The sequence shown here is derived from an EMBL/GenBank/DDBJ whole genome shotgun (WGS) entry which is preliminary data.</text>
</comment>
<dbReference type="RefSeq" id="WP_371434439.1">
    <property type="nucleotide sequence ID" value="NZ_JBHSRS010000005.1"/>
</dbReference>
<dbReference type="Gene3D" id="3.30.450.40">
    <property type="match status" value="1"/>
</dbReference>
<dbReference type="PANTHER" id="PTHR30136">
    <property type="entry name" value="HELIX-TURN-HELIX TRANSCRIPTIONAL REGULATOR, ICLR FAMILY"/>
    <property type="match status" value="1"/>
</dbReference>
<keyword evidence="3" id="KW-0804">Transcription</keyword>
<dbReference type="SMART" id="SM00346">
    <property type="entry name" value="HTH_ICLR"/>
    <property type="match status" value="1"/>
</dbReference>
<dbReference type="InterPro" id="IPR029016">
    <property type="entry name" value="GAF-like_dom_sf"/>
</dbReference>
<dbReference type="InterPro" id="IPR036388">
    <property type="entry name" value="WH-like_DNA-bd_sf"/>
</dbReference>
<dbReference type="SUPFAM" id="SSF55781">
    <property type="entry name" value="GAF domain-like"/>
    <property type="match status" value="1"/>
</dbReference>
<proteinExistence type="predicted"/>
<dbReference type="InterPro" id="IPR050707">
    <property type="entry name" value="HTH_MetabolicPath_Reg"/>
</dbReference>